<gene>
    <name evidence="1" type="ORF">H8S45_13100</name>
</gene>
<sequence length="208" mass="23261">MNLFEKMAAVMRDVQYLAKDDHVEFKTTKYKAISEEKVTGTMRKALLDHGLVVFPVRQTRERVGTITSVDVTYRLQNIEDPNDYIEIVSSGDGADTQDKGAGKAMTYAFKYMFLRTFAIPTGEDPDKISSAELDAQEKEEFVGAVEIETLKKVAKALGADTKSEFKQLCGFSVDNIGNLTKTAWGVLMVDLNKKMDEEAHKRAMQDDA</sequence>
<name>A0A923RXJ6_9FIRM</name>
<accession>A0A923RXJ6</accession>
<reference evidence="1" key="1">
    <citation type="submission" date="2020-08" db="EMBL/GenBank/DDBJ databases">
        <title>Genome public.</title>
        <authorList>
            <person name="Liu C."/>
            <person name="Sun Q."/>
        </authorList>
    </citation>
    <scope>NUCLEOTIDE SEQUENCE</scope>
    <source>
        <strain evidence="1">NSJ-28</strain>
    </source>
</reference>
<organism evidence="1 2">
    <name type="scientific">Agathobaculum faecis</name>
    <dbReference type="NCBI Taxonomy" id="2763013"/>
    <lineage>
        <taxon>Bacteria</taxon>
        <taxon>Bacillati</taxon>
        <taxon>Bacillota</taxon>
        <taxon>Clostridia</taxon>
        <taxon>Eubacteriales</taxon>
        <taxon>Butyricicoccaceae</taxon>
        <taxon>Agathobaculum</taxon>
    </lineage>
</organism>
<dbReference type="Pfam" id="PF04404">
    <property type="entry name" value="ERF"/>
    <property type="match status" value="1"/>
</dbReference>
<dbReference type="Proteomes" id="UP000606499">
    <property type="component" value="Unassembled WGS sequence"/>
</dbReference>
<keyword evidence="2" id="KW-1185">Reference proteome</keyword>
<comment type="caution">
    <text evidence="1">The sequence shown here is derived from an EMBL/GenBank/DDBJ whole genome shotgun (WGS) entry which is preliminary data.</text>
</comment>
<dbReference type="AlphaFoldDB" id="A0A923RXJ6"/>
<evidence type="ECO:0000313" key="1">
    <source>
        <dbReference type="EMBL" id="MBC5726391.1"/>
    </source>
</evidence>
<dbReference type="InterPro" id="IPR007499">
    <property type="entry name" value="ERF_bacteria_virus"/>
</dbReference>
<dbReference type="RefSeq" id="WP_186950189.1">
    <property type="nucleotide sequence ID" value="NZ_JACOPL010000015.1"/>
</dbReference>
<protein>
    <submittedName>
        <fullName evidence="1">ERF family protein</fullName>
    </submittedName>
</protein>
<evidence type="ECO:0000313" key="2">
    <source>
        <dbReference type="Proteomes" id="UP000606499"/>
    </source>
</evidence>
<dbReference type="EMBL" id="JACOPL010000015">
    <property type="protein sequence ID" value="MBC5726391.1"/>
    <property type="molecule type" value="Genomic_DNA"/>
</dbReference>
<proteinExistence type="predicted"/>